<accession>A0A917XTD5</accession>
<proteinExistence type="predicted"/>
<feature type="compositionally biased region" description="Basic residues" evidence="1">
    <location>
        <begin position="66"/>
        <end position="81"/>
    </location>
</feature>
<gene>
    <name evidence="2" type="ORF">GCM10011579_005750</name>
</gene>
<name>A0A917XTD5_9ACTN</name>
<comment type="caution">
    <text evidence="2">The sequence shown here is derived from an EMBL/GenBank/DDBJ whole genome shotgun (WGS) entry which is preliminary data.</text>
</comment>
<dbReference type="EMBL" id="BMMM01000001">
    <property type="protein sequence ID" value="GGN50734.1"/>
    <property type="molecule type" value="Genomic_DNA"/>
</dbReference>
<evidence type="ECO:0000256" key="1">
    <source>
        <dbReference type="SAM" id="MobiDB-lite"/>
    </source>
</evidence>
<reference evidence="2 3" key="1">
    <citation type="journal article" date="2014" name="Int. J. Syst. Evol. Microbiol.">
        <title>Complete genome sequence of Corynebacterium casei LMG S-19264T (=DSM 44701T), isolated from a smear-ripened cheese.</title>
        <authorList>
            <consortium name="US DOE Joint Genome Institute (JGI-PGF)"/>
            <person name="Walter F."/>
            <person name="Albersmeier A."/>
            <person name="Kalinowski J."/>
            <person name="Ruckert C."/>
        </authorList>
    </citation>
    <scope>NUCLEOTIDE SEQUENCE [LARGE SCALE GENOMIC DNA]</scope>
    <source>
        <strain evidence="2 3">CGMCC 4.7111</strain>
    </source>
</reference>
<feature type="compositionally biased region" description="Basic and acidic residues" evidence="1">
    <location>
        <begin position="1"/>
        <end position="19"/>
    </location>
</feature>
<dbReference type="Proteomes" id="UP000600365">
    <property type="component" value="Unassembled WGS sequence"/>
</dbReference>
<keyword evidence="3" id="KW-1185">Reference proteome</keyword>
<feature type="region of interest" description="Disordered" evidence="1">
    <location>
        <begin position="32"/>
        <end position="98"/>
    </location>
</feature>
<sequence length="98" mass="10542">MDALRKAVERAGHEQDVHGDLLVTVRAAEMVGHAEPSRSGDRLSSHPKAGAAPPPGPDAPSLRRTQGLRRRPVGPHQHRRQSSAAPPHPTEPPHPTDM</sequence>
<organism evidence="2 3">
    <name type="scientific">Streptomyces albiflavescens</name>
    <dbReference type="NCBI Taxonomy" id="1623582"/>
    <lineage>
        <taxon>Bacteria</taxon>
        <taxon>Bacillati</taxon>
        <taxon>Actinomycetota</taxon>
        <taxon>Actinomycetes</taxon>
        <taxon>Kitasatosporales</taxon>
        <taxon>Streptomycetaceae</taxon>
        <taxon>Streptomyces</taxon>
    </lineage>
</organism>
<evidence type="ECO:0000313" key="2">
    <source>
        <dbReference type="EMBL" id="GGN50734.1"/>
    </source>
</evidence>
<protein>
    <submittedName>
        <fullName evidence="2">Uncharacterized protein</fullName>
    </submittedName>
</protein>
<dbReference type="AlphaFoldDB" id="A0A917XTD5"/>
<feature type="compositionally biased region" description="Pro residues" evidence="1">
    <location>
        <begin position="86"/>
        <end position="98"/>
    </location>
</feature>
<feature type="compositionally biased region" description="Basic and acidic residues" evidence="1">
    <location>
        <begin position="35"/>
        <end position="44"/>
    </location>
</feature>
<feature type="region of interest" description="Disordered" evidence="1">
    <location>
        <begin position="1"/>
        <end position="20"/>
    </location>
</feature>
<evidence type="ECO:0000313" key="3">
    <source>
        <dbReference type="Proteomes" id="UP000600365"/>
    </source>
</evidence>